<dbReference type="AlphaFoldDB" id="A0AAW0DIJ3"/>
<evidence type="ECO:0000313" key="3">
    <source>
        <dbReference type="Proteomes" id="UP001362999"/>
    </source>
</evidence>
<keyword evidence="1" id="KW-0472">Membrane</keyword>
<gene>
    <name evidence="2" type="ORF">R3P38DRAFT_2860272</name>
</gene>
<accession>A0AAW0DIJ3</accession>
<evidence type="ECO:0000313" key="2">
    <source>
        <dbReference type="EMBL" id="KAK7052430.1"/>
    </source>
</evidence>
<comment type="caution">
    <text evidence="2">The sequence shown here is derived from an EMBL/GenBank/DDBJ whole genome shotgun (WGS) entry which is preliminary data.</text>
</comment>
<protein>
    <submittedName>
        <fullName evidence="2">Uncharacterized protein</fullName>
    </submittedName>
</protein>
<evidence type="ECO:0000256" key="1">
    <source>
        <dbReference type="SAM" id="Phobius"/>
    </source>
</evidence>
<keyword evidence="3" id="KW-1185">Reference proteome</keyword>
<sequence length="205" mass="23063">MSFQVKGIGPQGEGSWGCKRANADWNQTVVQLWYVVYLLFFFLLHLFFPTSSSFLLPSLYPYSSFTIIRPPITKLLPAHLCVITNDGLPFSLSLNLSCLHPKFSCTPGMPSISMCYCFGFTTKEQLTHHTRSGSVPLLIQGAYDLIHWLRWQCAPSTVVSVLSIHALYIPGAQGRFVAIQYASFFMYTYCLIHLHEALGSRLPTT</sequence>
<dbReference type="EMBL" id="JAWWNJ010000007">
    <property type="protein sequence ID" value="KAK7052430.1"/>
    <property type="molecule type" value="Genomic_DNA"/>
</dbReference>
<keyword evidence="1" id="KW-1133">Transmembrane helix</keyword>
<reference evidence="2 3" key="1">
    <citation type="journal article" date="2024" name="J Genomics">
        <title>Draft genome sequencing and assembly of Favolaschia claudopus CIRM-BRFM 2984 isolated from oak limbs.</title>
        <authorList>
            <person name="Navarro D."/>
            <person name="Drula E."/>
            <person name="Chaduli D."/>
            <person name="Cazenave R."/>
            <person name="Ahrendt S."/>
            <person name="Wang J."/>
            <person name="Lipzen A."/>
            <person name="Daum C."/>
            <person name="Barry K."/>
            <person name="Grigoriev I.V."/>
            <person name="Favel A."/>
            <person name="Rosso M.N."/>
            <person name="Martin F."/>
        </authorList>
    </citation>
    <scope>NUCLEOTIDE SEQUENCE [LARGE SCALE GENOMIC DNA]</scope>
    <source>
        <strain evidence="2 3">CIRM-BRFM 2984</strain>
    </source>
</reference>
<keyword evidence="1" id="KW-0812">Transmembrane</keyword>
<feature type="transmembrane region" description="Helical" evidence="1">
    <location>
        <begin position="32"/>
        <end position="56"/>
    </location>
</feature>
<dbReference type="Proteomes" id="UP001362999">
    <property type="component" value="Unassembled WGS sequence"/>
</dbReference>
<proteinExistence type="predicted"/>
<name>A0AAW0DIJ3_9AGAR</name>
<organism evidence="2 3">
    <name type="scientific">Favolaschia claudopus</name>
    <dbReference type="NCBI Taxonomy" id="2862362"/>
    <lineage>
        <taxon>Eukaryota</taxon>
        <taxon>Fungi</taxon>
        <taxon>Dikarya</taxon>
        <taxon>Basidiomycota</taxon>
        <taxon>Agaricomycotina</taxon>
        <taxon>Agaricomycetes</taxon>
        <taxon>Agaricomycetidae</taxon>
        <taxon>Agaricales</taxon>
        <taxon>Marasmiineae</taxon>
        <taxon>Mycenaceae</taxon>
        <taxon>Favolaschia</taxon>
    </lineage>
</organism>